<keyword evidence="3" id="KW-1185">Reference proteome</keyword>
<organism evidence="2 3">
    <name type="scientific">Stomoxys calcitrans</name>
    <name type="common">Stable fly</name>
    <name type="synonym">Conops calcitrans</name>
    <dbReference type="NCBI Taxonomy" id="35570"/>
    <lineage>
        <taxon>Eukaryota</taxon>
        <taxon>Metazoa</taxon>
        <taxon>Ecdysozoa</taxon>
        <taxon>Arthropoda</taxon>
        <taxon>Hexapoda</taxon>
        <taxon>Insecta</taxon>
        <taxon>Pterygota</taxon>
        <taxon>Neoptera</taxon>
        <taxon>Endopterygota</taxon>
        <taxon>Diptera</taxon>
        <taxon>Brachycera</taxon>
        <taxon>Muscomorpha</taxon>
        <taxon>Muscoidea</taxon>
        <taxon>Muscidae</taxon>
        <taxon>Stomoxys</taxon>
    </lineage>
</organism>
<dbReference type="VEuPathDB" id="VectorBase:SCAU013617"/>
<dbReference type="KEGG" id="scac:106095875"/>
<proteinExistence type="predicted"/>
<dbReference type="AlphaFoldDB" id="A0A1I8Q3R7"/>
<protein>
    <submittedName>
        <fullName evidence="2">Uncharacterized protein</fullName>
    </submittedName>
</protein>
<accession>A0A1I8Q3R7</accession>
<feature type="signal peptide" evidence="1">
    <location>
        <begin position="1"/>
        <end position="19"/>
    </location>
</feature>
<reference evidence="2" key="1">
    <citation type="submission" date="2020-05" db="UniProtKB">
        <authorList>
            <consortium name="EnsemblMetazoa"/>
        </authorList>
    </citation>
    <scope>IDENTIFICATION</scope>
    <source>
        <strain evidence="2">USDA</strain>
    </source>
</reference>
<evidence type="ECO:0000256" key="1">
    <source>
        <dbReference type="SAM" id="SignalP"/>
    </source>
</evidence>
<gene>
    <name evidence="2" type="primary">106095875</name>
</gene>
<evidence type="ECO:0000313" key="2">
    <source>
        <dbReference type="EnsemblMetazoa" id="SCAU013617-PA"/>
    </source>
</evidence>
<feature type="chain" id="PRO_5009327645" evidence="1">
    <location>
        <begin position="20"/>
        <end position="94"/>
    </location>
</feature>
<dbReference type="Proteomes" id="UP000095300">
    <property type="component" value="Unassembled WGS sequence"/>
</dbReference>
<evidence type="ECO:0000313" key="3">
    <source>
        <dbReference type="Proteomes" id="UP000095300"/>
    </source>
</evidence>
<name>A0A1I8Q3R7_STOCA</name>
<keyword evidence="1" id="KW-0732">Signal</keyword>
<sequence>MKLLVLVGIVIMMALVVMAQPVDETQAGASLGLVDVADAGVEHANEAARNVRGFGGYGGYGGFGRGGFGRGGFGRGGYGGYGGFGRGGYGGYGK</sequence>
<dbReference type="EnsemblMetazoa" id="SCAU013617-RA">
    <property type="protein sequence ID" value="SCAU013617-PA"/>
    <property type="gene ID" value="SCAU013617"/>
</dbReference>